<evidence type="ECO:0000313" key="5">
    <source>
        <dbReference type="Proteomes" id="UP001442364"/>
    </source>
</evidence>
<protein>
    <submittedName>
        <fullName evidence="4">N-acetylmuramoyl-L-alanine amidase</fullName>
        <ecNumber evidence="4">3.5.1.28</ecNumber>
    </submittedName>
</protein>
<keyword evidence="1 4" id="KW-0378">Hydrolase</keyword>
<dbReference type="InterPro" id="IPR050695">
    <property type="entry name" value="N-acetylmuramoyl_amidase_3"/>
</dbReference>
<dbReference type="Proteomes" id="UP001442364">
    <property type="component" value="Unassembled WGS sequence"/>
</dbReference>
<keyword evidence="2" id="KW-1133">Transmembrane helix</keyword>
<organism evidence="4 5">
    <name type="scientific">[Lactobacillus] rogosae</name>
    <dbReference type="NCBI Taxonomy" id="706562"/>
    <lineage>
        <taxon>Bacteria</taxon>
        <taxon>Bacillati</taxon>
        <taxon>Bacillota</taxon>
        <taxon>Clostridia</taxon>
        <taxon>Lachnospirales</taxon>
        <taxon>Lachnospiraceae</taxon>
        <taxon>Lachnospira</taxon>
    </lineage>
</organism>
<dbReference type="EMBL" id="JBBMER010000001">
    <property type="protein sequence ID" value="MEQ2378297.1"/>
    <property type="molecule type" value="Genomic_DNA"/>
</dbReference>
<dbReference type="RefSeq" id="WP_022501385.1">
    <property type="nucleotide sequence ID" value="NZ_DAWDXV010000004.1"/>
</dbReference>
<feature type="domain" description="MurNAc-LAA" evidence="3">
    <location>
        <begin position="139"/>
        <end position="255"/>
    </location>
</feature>
<dbReference type="CDD" id="cd02696">
    <property type="entry name" value="MurNAc-LAA"/>
    <property type="match status" value="1"/>
</dbReference>
<dbReference type="GO" id="GO:0008745">
    <property type="term" value="F:N-acetylmuramoyl-L-alanine amidase activity"/>
    <property type="evidence" value="ECO:0007669"/>
    <property type="project" value="UniProtKB-EC"/>
</dbReference>
<accession>A0ABV1BRA9</accession>
<name>A0ABV1BRA9_9FIRM</name>
<sequence length="268" mass="29015">MNNKNNTSFKWDRIFGVASLAAILIFAVMLYIDCGASIRSIMNIGKTTSDEVTDDGLLQNNEDNNKESNNKTINWSSKAIVCIDAPHGGSDTGQYDGTNYEKTQMLSLADSVKNELESAGVTVVMTRTTDTSVDYTKRIEICNNAKAAALVSFHRDITDKSGSSKGISAWIHTSSPSNSKSLASDIMEELNGVDVSLSGVNTGTPDNKSKDYYLNQHSKVASCIIELGNMYSSKDNKLVTTDIDNTAKLIADGIMKYLEQAGYTNGSN</sequence>
<dbReference type="PANTHER" id="PTHR30404">
    <property type="entry name" value="N-ACETYLMURAMOYL-L-ALANINE AMIDASE"/>
    <property type="match status" value="1"/>
</dbReference>
<dbReference type="Gene3D" id="3.40.630.40">
    <property type="entry name" value="Zn-dependent exopeptidases"/>
    <property type="match status" value="1"/>
</dbReference>
<evidence type="ECO:0000256" key="2">
    <source>
        <dbReference type="SAM" id="Phobius"/>
    </source>
</evidence>
<dbReference type="Pfam" id="PF01520">
    <property type="entry name" value="Amidase_3"/>
    <property type="match status" value="1"/>
</dbReference>
<dbReference type="SMART" id="SM00646">
    <property type="entry name" value="Ami_3"/>
    <property type="match status" value="1"/>
</dbReference>
<dbReference type="PANTHER" id="PTHR30404:SF0">
    <property type="entry name" value="N-ACETYLMURAMOYL-L-ALANINE AMIDASE AMIC"/>
    <property type="match status" value="1"/>
</dbReference>
<keyword evidence="2" id="KW-0812">Transmembrane</keyword>
<reference evidence="4 5" key="1">
    <citation type="submission" date="2024-03" db="EMBL/GenBank/DDBJ databases">
        <title>Human intestinal bacterial collection.</title>
        <authorList>
            <person name="Pauvert C."/>
            <person name="Hitch T.C.A."/>
            <person name="Clavel T."/>
        </authorList>
    </citation>
    <scope>NUCLEOTIDE SEQUENCE [LARGE SCALE GENOMIC DNA]</scope>
    <source>
        <strain evidence="4 5">CLA-AA-H255</strain>
    </source>
</reference>
<keyword evidence="2" id="KW-0472">Membrane</keyword>
<comment type="caution">
    <text evidence="4">The sequence shown here is derived from an EMBL/GenBank/DDBJ whole genome shotgun (WGS) entry which is preliminary data.</text>
</comment>
<evidence type="ECO:0000256" key="1">
    <source>
        <dbReference type="ARBA" id="ARBA00022801"/>
    </source>
</evidence>
<dbReference type="InterPro" id="IPR002508">
    <property type="entry name" value="MurNAc-LAA_cat"/>
</dbReference>
<evidence type="ECO:0000313" key="4">
    <source>
        <dbReference type="EMBL" id="MEQ2378297.1"/>
    </source>
</evidence>
<evidence type="ECO:0000259" key="3">
    <source>
        <dbReference type="SMART" id="SM00646"/>
    </source>
</evidence>
<dbReference type="EC" id="3.5.1.28" evidence="4"/>
<proteinExistence type="predicted"/>
<keyword evidence="5" id="KW-1185">Reference proteome</keyword>
<gene>
    <name evidence="4" type="ORF">WMO14_00165</name>
</gene>
<feature type="transmembrane region" description="Helical" evidence="2">
    <location>
        <begin position="14"/>
        <end position="32"/>
    </location>
</feature>
<dbReference type="SUPFAM" id="SSF53187">
    <property type="entry name" value="Zn-dependent exopeptidases"/>
    <property type="match status" value="1"/>
</dbReference>